<dbReference type="EMBL" id="CP032694">
    <property type="protein sequence ID" value="AYG59940.1"/>
    <property type="molecule type" value="Genomic_DNA"/>
</dbReference>
<dbReference type="Pfam" id="PF08240">
    <property type="entry name" value="ADH_N"/>
    <property type="match status" value="1"/>
</dbReference>
<dbReference type="KEGG" id="rjg:CCGE525_14830"/>
<evidence type="ECO:0000313" key="4">
    <source>
        <dbReference type="EMBL" id="AYG59940.1"/>
    </source>
</evidence>
<reference evidence="4 5" key="1">
    <citation type="submission" date="2018-10" db="EMBL/GenBank/DDBJ databases">
        <title>Rhizobium etli, R. leguminosarum and a new Rhizobium genospecies from Phaseolus dumosus.</title>
        <authorList>
            <person name="Ramirez-Puebla S.T."/>
            <person name="Rogel-Hernandez M.A."/>
            <person name="Guerrero G."/>
            <person name="Ormeno-Orrillo E."/>
            <person name="Martinez-Romero J.C."/>
            <person name="Negrete-Yankelevich S."/>
            <person name="Martinez-Romero E."/>
        </authorList>
    </citation>
    <scope>NUCLEOTIDE SEQUENCE [LARGE SCALE GENOMIC DNA]</scope>
    <source>
        <strain evidence="4 5">CCGE525</strain>
    </source>
</reference>
<dbReference type="Gene3D" id="3.90.180.10">
    <property type="entry name" value="Medium-chain alcohol dehydrogenases, catalytic domain"/>
    <property type="match status" value="1"/>
</dbReference>
<evidence type="ECO:0000256" key="2">
    <source>
        <dbReference type="ARBA" id="ARBA00023002"/>
    </source>
</evidence>
<dbReference type="GO" id="GO:0070402">
    <property type="term" value="F:NADPH binding"/>
    <property type="evidence" value="ECO:0007669"/>
    <property type="project" value="TreeGrafter"/>
</dbReference>
<dbReference type="SUPFAM" id="SSF50129">
    <property type="entry name" value="GroES-like"/>
    <property type="match status" value="1"/>
</dbReference>
<accession>A0A387FKK8</accession>
<proteinExistence type="predicted"/>
<dbReference type="GO" id="GO:0016651">
    <property type="term" value="F:oxidoreductase activity, acting on NAD(P)H"/>
    <property type="evidence" value="ECO:0007669"/>
    <property type="project" value="TreeGrafter"/>
</dbReference>
<protein>
    <recommendedName>
        <fullName evidence="3">Enoyl reductase (ER) domain-containing protein</fullName>
    </recommendedName>
</protein>
<evidence type="ECO:0000259" key="3">
    <source>
        <dbReference type="SMART" id="SM00829"/>
    </source>
</evidence>
<evidence type="ECO:0000256" key="1">
    <source>
        <dbReference type="ARBA" id="ARBA00022857"/>
    </source>
</evidence>
<organism evidence="4 5">
    <name type="scientific">Rhizobium jaguaris</name>
    <dbReference type="NCBI Taxonomy" id="1312183"/>
    <lineage>
        <taxon>Bacteria</taxon>
        <taxon>Pseudomonadati</taxon>
        <taxon>Pseudomonadota</taxon>
        <taxon>Alphaproteobacteria</taxon>
        <taxon>Hyphomicrobiales</taxon>
        <taxon>Rhizobiaceae</taxon>
        <taxon>Rhizobium/Agrobacterium group</taxon>
        <taxon>Rhizobium</taxon>
    </lineage>
</organism>
<keyword evidence="5" id="KW-1185">Reference proteome</keyword>
<dbReference type="AlphaFoldDB" id="A0A387FKK8"/>
<dbReference type="OrthoDB" id="9805883at2"/>
<dbReference type="SMART" id="SM00829">
    <property type="entry name" value="PKS_ER"/>
    <property type="match status" value="1"/>
</dbReference>
<dbReference type="InterPro" id="IPR020843">
    <property type="entry name" value="ER"/>
</dbReference>
<dbReference type="Gene3D" id="3.40.50.720">
    <property type="entry name" value="NAD(P)-binding Rossmann-like Domain"/>
    <property type="match status" value="1"/>
</dbReference>
<dbReference type="InterPro" id="IPR011032">
    <property type="entry name" value="GroES-like_sf"/>
</dbReference>
<dbReference type="PANTHER" id="PTHR48106">
    <property type="entry name" value="QUINONE OXIDOREDUCTASE PIG3-RELATED"/>
    <property type="match status" value="1"/>
</dbReference>
<dbReference type="InterPro" id="IPR013149">
    <property type="entry name" value="ADH-like_C"/>
</dbReference>
<evidence type="ECO:0000313" key="5">
    <source>
        <dbReference type="Proteomes" id="UP000282195"/>
    </source>
</evidence>
<keyword evidence="1" id="KW-0521">NADP</keyword>
<name>A0A387FKK8_9HYPH</name>
<dbReference type="PANTHER" id="PTHR48106:SF18">
    <property type="entry name" value="QUINONE OXIDOREDUCTASE PIG3"/>
    <property type="match status" value="1"/>
</dbReference>
<dbReference type="InterPro" id="IPR013154">
    <property type="entry name" value="ADH-like_N"/>
</dbReference>
<dbReference type="Proteomes" id="UP000282195">
    <property type="component" value="Chromosome"/>
</dbReference>
<dbReference type="RefSeq" id="WP_120704938.1">
    <property type="nucleotide sequence ID" value="NZ_CP032694.1"/>
</dbReference>
<dbReference type="CDD" id="cd08268">
    <property type="entry name" value="MDR2"/>
    <property type="match status" value="1"/>
</dbReference>
<dbReference type="SUPFAM" id="SSF51735">
    <property type="entry name" value="NAD(P)-binding Rossmann-fold domains"/>
    <property type="match status" value="1"/>
</dbReference>
<feature type="domain" description="Enoyl reductase (ER)" evidence="3">
    <location>
        <begin position="11"/>
        <end position="327"/>
    </location>
</feature>
<dbReference type="Pfam" id="PF00107">
    <property type="entry name" value="ADH_zinc_N"/>
    <property type="match status" value="1"/>
</dbReference>
<sequence>MTRSVRIHDFGDANVLRIENVEVGEPGRSEVRLRIRAIGLNRTEITLRSGRSPAKPPLPTGLGFEAAGVIEALGPDVTGFSVGDRVALVPAYGAAQYALYGEAAIAPARSLVMIPDDVGFTEAAATWTAYGTAWGGLVAVGALKAGQSVLIPAASSSVGLATIQIAHRLGARPIALTRTSAKANDLRHLGASAVIATTEQDVVAEVKALTGGKGAELVFDPVGGPEFATLAKATAAGGTLVVYGALDIRPTIVPPFEIFARDLAIRGLALTALTRDDPKLASLKQFVSEGLVQGAFHPTIARTFTFDQIADAHRFMEAGEQIGKIVITL</sequence>
<keyword evidence="2" id="KW-0560">Oxidoreductase</keyword>
<gene>
    <name evidence="4" type="ORF">CCGE525_14830</name>
</gene>
<dbReference type="InterPro" id="IPR036291">
    <property type="entry name" value="NAD(P)-bd_dom_sf"/>
</dbReference>